<comment type="subcellular location">
    <subcellularLocation>
        <location evidence="1">Cell inner membrane</location>
        <topology evidence="1">Single-pass membrane protein</topology>
    </subcellularLocation>
</comment>
<evidence type="ECO:0000256" key="8">
    <source>
        <dbReference type="ARBA" id="ARBA00023136"/>
    </source>
</evidence>
<keyword evidence="7" id="KW-1133">Transmembrane helix</keyword>
<feature type="domain" description="General secretion pathway GspH" evidence="11">
    <location>
        <begin position="49"/>
        <end position="155"/>
    </location>
</feature>
<evidence type="ECO:0000256" key="6">
    <source>
        <dbReference type="ARBA" id="ARBA00022692"/>
    </source>
</evidence>
<dbReference type="SUPFAM" id="SSF54523">
    <property type="entry name" value="Pili subunits"/>
    <property type="match status" value="1"/>
</dbReference>
<evidence type="ECO:0000256" key="3">
    <source>
        <dbReference type="ARBA" id="ARBA00022475"/>
    </source>
</evidence>
<evidence type="ECO:0000256" key="5">
    <source>
        <dbReference type="ARBA" id="ARBA00022519"/>
    </source>
</evidence>
<keyword evidence="8" id="KW-0472">Membrane</keyword>
<evidence type="ECO:0000256" key="4">
    <source>
        <dbReference type="ARBA" id="ARBA00022481"/>
    </source>
</evidence>
<dbReference type="InterPro" id="IPR022346">
    <property type="entry name" value="T2SS_GspH"/>
</dbReference>
<protein>
    <recommendedName>
        <fullName evidence="2">Type II secretion system protein H</fullName>
    </recommendedName>
    <alternativeName>
        <fullName evidence="10">General secretion pathway protein H</fullName>
    </alternativeName>
</protein>
<dbReference type="InterPro" id="IPR045584">
    <property type="entry name" value="Pilin-like"/>
</dbReference>
<organism evidence="12 13">
    <name type="scientific">Crenobacter cavernae</name>
    <dbReference type="NCBI Taxonomy" id="2290923"/>
    <lineage>
        <taxon>Bacteria</taxon>
        <taxon>Pseudomonadati</taxon>
        <taxon>Pseudomonadota</taxon>
        <taxon>Betaproteobacteria</taxon>
        <taxon>Neisseriales</taxon>
        <taxon>Neisseriaceae</taxon>
        <taxon>Crenobacter</taxon>
    </lineage>
</organism>
<keyword evidence="4" id="KW-0488">Methylation</keyword>
<evidence type="ECO:0000256" key="2">
    <source>
        <dbReference type="ARBA" id="ARBA00021549"/>
    </source>
</evidence>
<dbReference type="InterPro" id="IPR012902">
    <property type="entry name" value="N_methyl_site"/>
</dbReference>
<keyword evidence="5" id="KW-0997">Cell inner membrane</keyword>
<keyword evidence="6" id="KW-0812">Transmembrane</keyword>
<dbReference type="NCBIfam" id="TIGR02532">
    <property type="entry name" value="IV_pilin_GFxxxE"/>
    <property type="match status" value="1"/>
</dbReference>
<name>A0ABY0FG86_9NEIS</name>
<evidence type="ECO:0000256" key="9">
    <source>
        <dbReference type="ARBA" id="ARBA00025772"/>
    </source>
</evidence>
<evidence type="ECO:0000256" key="1">
    <source>
        <dbReference type="ARBA" id="ARBA00004377"/>
    </source>
</evidence>
<dbReference type="Gene3D" id="3.55.40.10">
    <property type="entry name" value="minor pseudopilin epsh domain"/>
    <property type="match status" value="1"/>
</dbReference>
<keyword evidence="13" id="KW-1185">Reference proteome</keyword>
<evidence type="ECO:0000313" key="13">
    <source>
        <dbReference type="Proteomes" id="UP000290682"/>
    </source>
</evidence>
<keyword evidence="3" id="KW-1003">Cell membrane</keyword>
<accession>A0ABY0FG86</accession>
<evidence type="ECO:0000313" key="12">
    <source>
        <dbReference type="EMBL" id="RXZ45390.1"/>
    </source>
</evidence>
<dbReference type="Pfam" id="PF12019">
    <property type="entry name" value="GspH"/>
    <property type="match status" value="1"/>
</dbReference>
<dbReference type="Proteomes" id="UP000290682">
    <property type="component" value="Unassembled WGS sequence"/>
</dbReference>
<dbReference type="PROSITE" id="PS00409">
    <property type="entry name" value="PROKAR_NTER_METHYL"/>
    <property type="match status" value="1"/>
</dbReference>
<evidence type="ECO:0000256" key="7">
    <source>
        <dbReference type="ARBA" id="ARBA00022989"/>
    </source>
</evidence>
<gene>
    <name evidence="12" type="ORF">EBB06_00795</name>
</gene>
<comment type="caution">
    <text evidence="12">The sequence shown here is derived from an EMBL/GenBank/DDBJ whole genome shotgun (WGS) entry which is preliminary data.</text>
</comment>
<dbReference type="Pfam" id="PF07963">
    <property type="entry name" value="N_methyl"/>
    <property type="match status" value="1"/>
</dbReference>
<comment type="similarity">
    <text evidence="9">Belongs to the GSP H family.</text>
</comment>
<reference evidence="12 13" key="1">
    <citation type="submission" date="2018-10" db="EMBL/GenBank/DDBJ databases">
        <title>Draft genome of Fastidiocella sp. strain 375T, a bacterium isolated from a karstic cave dripping water.</title>
        <authorList>
            <person name="Coelho C."/>
            <person name="Verissimo A."/>
            <person name="Tiago I."/>
        </authorList>
    </citation>
    <scope>NUCLEOTIDE SEQUENCE [LARGE SCALE GENOMIC DNA]</scope>
    <source>
        <strain evidence="12 13">CAVE-375</strain>
    </source>
</reference>
<dbReference type="EMBL" id="REGR01000001">
    <property type="protein sequence ID" value="RXZ45390.1"/>
    <property type="molecule type" value="Genomic_DNA"/>
</dbReference>
<proteinExistence type="inferred from homology"/>
<evidence type="ECO:0000256" key="10">
    <source>
        <dbReference type="ARBA" id="ARBA00030775"/>
    </source>
</evidence>
<sequence length="182" mass="18943">MKMSHPMSRGFTLIELVITLAVVGIVLAIAAPYGAAFINKSKARSLTGELTRSLMSARSQAITYGRTVSVCGRSAPDTLACAANAEGWRNGWLVFWGGPAVAPTAANLIANVNRAQGNVVLNAAAVRVVFYPNGRASPANNGLFTVACRNPGEGAVAKFRTVQLGANGFLNTVIDGDANYAC</sequence>
<evidence type="ECO:0000259" key="11">
    <source>
        <dbReference type="Pfam" id="PF12019"/>
    </source>
</evidence>